<dbReference type="Pfam" id="PF08379">
    <property type="entry name" value="Bact_transglu_N"/>
    <property type="match status" value="1"/>
</dbReference>
<dbReference type="PANTHER" id="PTHR33490">
    <property type="entry name" value="BLR5614 PROTEIN-RELATED"/>
    <property type="match status" value="1"/>
</dbReference>
<dbReference type="Pfam" id="PF01841">
    <property type="entry name" value="Transglut_core"/>
    <property type="match status" value="1"/>
</dbReference>
<dbReference type="Proteomes" id="UP001320702">
    <property type="component" value="Unassembled WGS sequence"/>
</dbReference>
<comment type="caution">
    <text evidence="3">The sequence shown here is derived from an EMBL/GenBank/DDBJ whole genome shotgun (WGS) entry which is preliminary data.</text>
</comment>
<accession>A0ABT2KDM7</accession>
<dbReference type="InterPro" id="IPR038765">
    <property type="entry name" value="Papain-like_cys_pep_sf"/>
</dbReference>
<dbReference type="SUPFAM" id="SSF54001">
    <property type="entry name" value="Cysteine proteinases"/>
    <property type="match status" value="1"/>
</dbReference>
<feature type="domain" description="Transglutaminase-like" evidence="2">
    <location>
        <begin position="158"/>
        <end position="223"/>
    </location>
</feature>
<feature type="region of interest" description="Disordered" evidence="1">
    <location>
        <begin position="255"/>
        <end position="276"/>
    </location>
</feature>
<proteinExistence type="predicted"/>
<evidence type="ECO:0000313" key="4">
    <source>
        <dbReference type="Proteomes" id="UP001320702"/>
    </source>
</evidence>
<reference evidence="3 4" key="1">
    <citation type="submission" date="2022-04" db="EMBL/GenBank/DDBJ databases">
        <title>Paracoccus sp. YLB-12 draft genome sequence.</title>
        <authorList>
            <person name="Yu L."/>
        </authorList>
    </citation>
    <scope>NUCLEOTIDE SEQUENCE [LARGE SCALE GENOMIC DNA]</scope>
    <source>
        <strain evidence="3 4">YLB-12</strain>
    </source>
</reference>
<evidence type="ECO:0000259" key="2">
    <source>
        <dbReference type="SMART" id="SM00460"/>
    </source>
</evidence>
<evidence type="ECO:0000313" key="3">
    <source>
        <dbReference type="EMBL" id="MCT4333919.1"/>
    </source>
</evidence>
<dbReference type="SMART" id="SM00460">
    <property type="entry name" value="TGc"/>
    <property type="match status" value="1"/>
</dbReference>
<dbReference type="Gene3D" id="3.10.620.30">
    <property type="match status" value="1"/>
</dbReference>
<organism evidence="3 4">
    <name type="scientific">Paracoccus maritimus</name>
    <dbReference type="NCBI Taxonomy" id="2933292"/>
    <lineage>
        <taxon>Bacteria</taxon>
        <taxon>Pseudomonadati</taxon>
        <taxon>Pseudomonadota</taxon>
        <taxon>Alphaproteobacteria</taxon>
        <taxon>Rhodobacterales</taxon>
        <taxon>Paracoccaceae</taxon>
        <taxon>Paracoccus</taxon>
    </lineage>
</organism>
<name>A0ABT2KDM7_9RHOB</name>
<sequence>MKLSISHQTVYRYDHQVRNVVQSLRLTPSVFEGQKTQEWRIDVTDGIRGPGFRDGAGDWIEGWTVRGPTDQITVSITGNVETRDLAGVLRGHREMINPLTYLRDTRSTAPAANLTKLANSVTDRTDILDLAHGLAAAVGEAIAYRPGVTEASTTAAEALKLGEGVCQDHAHALIAVARLRDLPARYVSGYLHSTIDGEAHDAAHAWAEIHVRGLGWVGFDAANACCPDDRYVRLGSGLDAADAAPIRGISSGRGAEQMDVSVQVQEAEQSQSQTQS</sequence>
<evidence type="ECO:0000256" key="1">
    <source>
        <dbReference type="SAM" id="MobiDB-lite"/>
    </source>
</evidence>
<dbReference type="RefSeq" id="WP_260277800.1">
    <property type="nucleotide sequence ID" value="NZ_JANAVZ010000007.1"/>
</dbReference>
<dbReference type="PANTHER" id="PTHR33490:SF6">
    <property type="entry name" value="SLL1049 PROTEIN"/>
    <property type="match status" value="1"/>
</dbReference>
<dbReference type="InterPro" id="IPR013589">
    <property type="entry name" value="Bac_transglu_N"/>
</dbReference>
<dbReference type="InterPro" id="IPR002931">
    <property type="entry name" value="Transglutaminase-like"/>
</dbReference>
<keyword evidence="4" id="KW-1185">Reference proteome</keyword>
<dbReference type="EMBL" id="JANAVZ010000007">
    <property type="protein sequence ID" value="MCT4333919.1"/>
    <property type="molecule type" value="Genomic_DNA"/>
</dbReference>
<feature type="compositionally biased region" description="Low complexity" evidence="1">
    <location>
        <begin position="260"/>
        <end position="276"/>
    </location>
</feature>
<gene>
    <name evidence="3" type="ORF">MU516_13710</name>
</gene>
<protein>
    <submittedName>
        <fullName evidence="3">Transglutaminase family protein</fullName>
    </submittedName>
</protein>